<accession>A0A9R0DCZ7</accession>
<dbReference type="RefSeq" id="XP_035448112.2">
    <property type="nucleotide sequence ID" value="XM_035592219.2"/>
</dbReference>
<proteinExistence type="predicted"/>
<keyword evidence="1" id="KW-1185">Reference proteome</keyword>
<gene>
    <name evidence="2" type="primary">LOC118274604</name>
</gene>
<sequence>MPELTLEEDTLGEKCRHFNKLVADAVASKHYELTPIGDTDSDIDNLLKIEIACKARNVDYVIEVMKSKDMLYAATAIKKSTWLITDPQYAHIINPEYLHTQLKPYMTTKAFNKLMLHVRLNLKDESRVEAFYEHFKDTDSGCKWLQNCSIPFIENVLKNKGLIPVWLFKRLCVRSARFLSLYAHVEPHEGDAEQASKYYTYIAFMLKSHTEDVLKMLEDQRHEHLPKLSKKKTEILMKKYRQKVLANFDRYIGSLDLAVFTKYLQKNEIKTYLYKAMKHLGEEDICKLDTWKHFLNNMPKEDKSKFIKNTLIDQIEMDSLLNGQQQYEVNNKIKNHQWYEFVPFDEAFSDFKNKMSQKTKPSERWGLLSTLILCAKTNIENIKKLVKYVAENHINEPFKFKKEFVNTLLSNVSIHEFDVEHWNYLDQLFHSMEVYVESKKRKMQLSLQAVILYNVLHNKPVPEIVEQKNASHDFTNLHKTLNEEQKSKLFTYILDTLWVKIKTEDIENQSDFDDTLHKIENVLILLKDFNKTLTDYPFVIEKIRELIKIKEENEWTTDMSCLYNVNKSWRKYMFEESLSLSLCEETCLNALKHKPQLLTRHDKQIHTLRTDDAVSLRRVLAKLRVYWPDSLARHWTEAYMQSLNEATGHKAVIEGLFVLMSESQIKEFSSKYVPNNYKINWGLTDHTEVNIRKNIAKYLHIARPLVPLDVVLWYAKEDYLQFTVPSLNAILSNLSETESRKYLPQFLDAPVSLLKFGLLLVFLKFEASDLINIFTNVWNTTKNPSLKSVIFKHTYRKIRDEKNISVVKELWNLLNTILDELSFEQKINIYKKFNNIETVPISIQANMFMKSYEFFTSLPDTHDNESFIYKLFQCAPKVMGSLDEDFVAEKLLSPAGSKFCTNNSVYIDSFACYVLFGDSEEDQVLRFKKVLHPAMEEVFKCWKQDFYGTFYVQKQLNQLLNSLAWYFRVYFTLNKVHIPTQLFAEIETTLEQGLPAIKSYVVYTSWKLVTEYIKCLKEHSSVSDAFKMSNFSFSHLTQREASYSEQQYMSQEAESIWKDIHRKLSPTFGPKVVNFLKEDYERYSPTIFNLFTDAFERMFEILGFYNSDFVLETVKYMLDDQDFIPIYLVVSKTIAKYCDPYYNKPYDKSMMTEIREKLRANPSELVKVHYCNDFRDRLDK</sequence>
<name>A0A9R0DCZ7_SPOFR</name>
<reference evidence="2" key="1">
    <citation type="submission" date="2025-08" db="UniProtKB">
        <authorList>
            <consortium name="RefSeq"/>
        </authorList>
    </citation>
    <scope>IDENTIFICATION</scope>
    <source>
        <tissue evidence="2">Whole larval tissue</tissue>
    </source>
</reference>
<dbReference type="Proteomes" id="UP000829999">
    <property type="component" value="Chromosome 11"/>
</dbReference>
<dbReference type="OrthoDB" id="7100635at2759"/>
<protein>
    <submittedName>
        <fullName evidence="2">Uncharacterized protein LOC118274604</fullName>
    </submittedName>
</protein>
<organism evidence="1 2">
    <name type="scientific">Spodoptera frugiperda</name>
    <name type="common">Fall armyworm</name>
    <dbReference type="NCBI Taxonomy" id="7108"/>
    <lineage>
        <taxon>Eukaryota</taxon>
        <taxon>Metazoa</taxon>
        <taxon>Ecdysozoa</taxon>
        <taxon>Arthropoda</taxon>
        <taxon>Hexapoda</taxon>
        <taxon>Insecta</taxon>
        <taxon>Pterygota</taxon>
        <taxon>Neoptera</taxon>
        <taxon>Endopterygota</taxon>
        <taxon>Lepidoptera</taxon>
        <taxon>Glossata</taxon>
        <taxon>Ditrysia</taxon>
        <taxon>Noctuoidea</taxon>
        <taxon>Noctuidae</taxon>
        <taxon>Amphipyrinae</taxon>
        <taxon>Spodoptera</taxon>
    </lineage>
</organism>
<dbReference type="AlphaFoldDB" id="A0A9R0DCZ7"/>
<evidence type="ECO:0000313" key="1">
    <source>
        <dbReference type="Proteomes" id="UP000829999"/>
    </source>
</evidence>
<evidence type="ECO:0000313" key="2">
    <source>
        <dbReference type="RefSeq" id="XP_035448112.2"/>
    </source>
</evidence>
<dbReference type="GeneID" id="118274604"/>